<dbReference type="InterPro" id="IPR029058">
    <property type="entry name" value="AB_hydrolase_fold"/>
</dbReference>
<dbReference type="AlphaFoldDB" id="A0A1S1PSB8"/>
<sequence>MPVESSDGVRIGYEILGQGKPLVLLHGFFKDREAELFRTRGVAPFIDHLERQGALPDWMRTADRLARAVVVELPGCGHFDAFVRSDLSVPPARTFLSTASIPVSRT</sequence>
<dbReference type="EMBL" id="MAXA01000236">
    <property type="protein sequence ID" value="OHV24121.1"/>
    <property type="molecule type" value="Genomic_DNA"/>
</dbReference>
<dbReference type="SUPFAM" id="SSF53474">
    <property type="entry name" value="alpha/beta-Hydrolases"/>
    <property type="match status" value="1"/>
</dbReference>
<name>A0A1S1PSB8_9ACTN</name>
<gene>
    <name evidence="1" type="ORF">BBK14_23270</name>
</gene>
<keyword evidence="2" id="KW-1185">Reference proteome</keyword>
<organism evidence="1 2">
    <name type="scientific">Parafrankia soli</name>
    <dbReference type="NCBI Taxonomy" id="2599596"/>
    <lineage>
        <taxon>Bacteria</taxon>
        <taxon>Bacillati</taxon>
        <taxon>Actinomycetota</taxon>
        <taxon>Actinomycetes</taxon>
        <taxon>Frankiales</taxon>
        <taxon>Frankiaceae</taxon>
        <taxon>Parafrankia</taxon>
    </lineage>
</organism>
<dbReference type="Gene3D" id="3.40.50.1820">
    <property type="entry name" value="alpha/beta hydrolase"/>
    <property type="match status" value="1"/>
</dbReference>
<evidence type="ECO:0000313" key="2">
    <source>
        <dbReference type="Proteomes" id="UP000179769"/>
    </source>
</evidence>
<accession>A0A1S1PSB8</accession>
<evidence type="ECO:0008006" key="3">
    <source>
        <dbReference type="Google" id="ProtNLM"/>
    </source>
</evidence>
<dbReference type="OrthoDB" id="9804723at2"/>
<reference evidence="2" key="1">
    <citation type="submission" date="2016-07" db="EMBL/GenBank/DDBJ databases">
        <title>Frankia sp. NRRL B-16219 Genome sequencing.</title>
        <authorList>
            <person name="Ghodhbane-Gtari F."/>
            <person name="Swanson E."/>
            <person name="Gueddou A."/>
            <person name="Louati M."/>
            <person name="Nouioui I."/>
            <person name="Hezbri K."/>
            <person name="Abebe-Akele F."/>
            <person name="Simpson S."/>
            <person name="Morris K."/>
            <person name="Thomas K."/>
            <person name="Gtari M."/>
            <person name="Tisa L.S."/>
        </authorList>
    </citation>
    <scope>NUCLEOTIDE SEQUENCE [LARGE SCALE GENOMIC DNA]</scope>
    <source>
        <strain evidence="2">NRRL B-16219</strain>
    </source>
</reference>
<evidence type="ECO:0000313" key="1">
    <source>
        <dbReference type="EMBL" id="OHV24121.1"/>
    </source>
</evidence>
<dbReference type="Proteomes" id="UP000179769">
    <property type="component" value="Unassembled WGS sequence"/>
</dbReference>
<dbReference type="RefSeq" id="WP_071065661.1">
    <property type="nucleotide sequence ID" value="NZ_MAXA01000236.1"/>
</dbReference>
<comment type="caution">
    <text evidence="1">The sequence shown here is derived from an EMBL/GenBank/DDBJ whole genome shotgun (WGS) entry which is preliminary data.</text>
</comment>
<proteinExistence type="predicted"/>
<protein>
    <recommendedName>
        <fullName evidence="3">Alpha/beta hydrolase</fullName>
    </recommendedName>
</protein>